<reference evidence="2" key="1">
    <citation type="submission" date="2020-08" db="EMBL/GenBank/DDBJ databases">
        <title>A bifunctional nitrone conjugated secondary metabolite targeting the ribosome.</title>
        <authorList>
            <person name="Limbrick E.M."/>
            <person name="Graf M."/>
            <person name="Derewacz D.K."/>
            <person name="Nguyen F."/>
            <person name="Spraggins J.M."/>
            <person name="Wieland M."/>
            <person name="Ynigez-Gutierrez A.E."/>
            <person name="Reisman B.J."/>
            <person name="Zinshteyn B."/>
            <person name="McCulloch K."/>
            <person name="Iverson T.M."/>
            <person name="Green R."/>
            <person name="Wilson D.N."/>
            <person name="Bachmann B.O."/>
        </authorList>
    </citation>
    <scope>NUCLEOTIDE SEQUENCE</scope>
    <source>
        <strain evidence="2">Africana</strain>
    </source>
</reference>
<protein>
    <recommendedName>
        <fullName evidence="3">DUF2154 domain-containing protein</fullName>
    </recommendedName>
</protein>
<evidence type="ECO:0000256" key="1">
    <source>
        <dbReference type="SAM" id="Phobius"/>
    </source>
</evidence>
<evidence type="ECO:0008006" key="3">
    <source>
        <dbReference type="Google" id="ProtNLM"/>
    </source>
</evidence>
<gene>
    <name evidence="2" type="ORF">HZU44_12830</name>
</gene>
<accession>A0A7D6GHQ7</accession>
<sequence length="277" mass="28464">MTGENVAESSAAPWPRGARLMVAAAVVVLALGAGAVAVTLANPGRLGLAFSDGRPDAGSAVPLAAEPGVGGASANGPVLTEPLAGRDRASFELVDGLTTFDLRIDDLGEDLYRITSPADGGVIPRTEFFGDHLRLRMATSGRRGPNVAEVVLSSRVTWRLRLAGGVAEQVLDLTRGRLAALELAAGAARVDLRLPRVVGTLRVRVTGGVDQLVIRVPGALPTRVRAGAGAGAVTIYDRHRPGVATGALISSPGWDRSTDRVYVDMVAGANTVTVNGA</sequence>
<organism evidence="2">
    <name type="scientific">Micromonospora carbonacea</name>
    <dbReference type="NCBI Taxonomy" id="47853"/>
    <lineage>
        <taxon>Bacteria</taxon>
        <taxon>Bacillati</taxon>
        <taxon>Actinomycetota</taxon>
        <taxon>Actinomycetes</taxon>
        <taxon>Micromonosporales</taxon>
        <taxon>Micromonosporaceae</taxon>
        <taxon>Micromonospora</taxon>
    </lineage>
</organism>
<evidence type="ECO:0000313" key="2">
    <source>
        <dbReference type="EMBL" id="QLK01387.1"/>
    </source>
</evidence>
<name>A0A7D6GHQ7_9ACTN</name>
<keyword evidence="1" id="KW-1133">Transmembrane helix</keyword>
<keyword evidence="1" id="KW-0472">Membrane</keyword>
<dbReference type="AlphaFoldDB" id="A0A7D6GHQ7"/>
<proteinExistence type="predicted"/>
<feature type="transmembrane region" description="Helical" evidence="1">
    <location>
        <begin position="20"/>
        <end position="41"/>
    </location>
</feature>
<dbReference type="EMBL" id="CP058905">
    <property type="protein sequence ID" value="QLK01387.1"/>
    <property type="molecule type" value="Genomic_DNA"/>
</dbReference>
<keyword evidence="1" id="KW-0812">Transmembrane</keyword>